<dbReference type="InterPro" id="IPR027417">
    <property type="entry name" value="P-loop_NTPase"/>
</dbReference>
<dbReference type="Proteomes" id="UP001170954">
    <property type="component" value="Unassembled WGS sequence"/>
</dbReference>
<reference evidence="1" key="2">
    <citation type="journal article" date="2022" name="Sci. Total Environ.">
        <title>Prevalence, transmission, and molecular epidemiology of tet(X)-positive bacteria among humans, animals, and environmental niches in China: An epidemiological, and genomic-based study.</title>
        <authorList>
            <person name="Dong N."/>
            <person name="Zeng Y."/>
            <person name="Cai C."/>
            <person name="Sun C."/>
            <person name="Lu J."/>
            <person name="Liu C."/>
            <person name="Zhou H."/>
            <person name="Sun Q."/>
            <person name="Shu L."/>
            <person name="Wang H."/>
            <person name="Wang Y."/>
            <person name="Wang S."/>
            <person name="Wu C."/>
            <person name="Chan E.W."/>
            <person name="Chen G."/>
            <person name="Shen Z."/>
            <person name="Chen S."/>
            <person name="Zhang R."/>
        </authorList>
    </citation>
    <scope>NUCLEOTIDE SEQUENCE</scope>
    <source>
        <strain evidence="1">R1692</strain>
    </source>
</reference>
<organism evidence="1 2">
    <name type="scientific">Sphingobacterium hotanense</name>
    <dbReference type="NCBI Taxonomy" id="649196"/>
    <lineage>
        <taxon>Bacteria</taxon>
        <taxon>Pseudomonadati</taxon>
        <taxon>Bacteroidota</taxon>
        <taxon>Sphingobacteriia</taxon>
        <taxon>Sphingobacteriales</taxon>
        <taxon>Sphingobacteriaceae</taxon>
        <taxon>Sphingobacterium</taxon>
    </lineage>
</organism>
<evidence type="ECO:0000313" key="2">
    <source>
        <dbReference type="Proteomes" id="UP001170954"/>
    </source>
</evidence>
<dbReference type="EMBL" id="JACAGK010000012">
    <property type="protein sequence ID" value="MDM1047796.1"/>
    <property type="molecule type" value="Genomic_DNA"/>
</dbReference>
<dbReference type="Gene3D" id="3.40.50.300">
    <property type="entry name" value="P-loop containing nucleotide triphosphate hydrolases"/>
    <property type="match status" value="1"/>
</dbReference>
<accession>A0ABT7NKV8</accession>
<evidence type="ECO:0000313" key="1">
    <source>
        <dbReference type="EMBL" id="MDM1047796.1"/>
    </source>
</evidence>
<comment type="caution">
    <text evidence="1">The sequence shown here is derived from an EMBL/GenBank/DDBJ whole genome shotgun (WGS) entry which is preliminary data.</text>
</comment>
<reference evidence="1" key="1">
    <citation type="submission" date="2020-06" db="EMBL/GenBank/DDBJ databases">
        <authorList>
            <person name="Dong N."/>
        </authorList>
    </citation>
    <scope>NUCLEOTIDE SEQUENCE</scope>
    <source>
        <strain evidence="1">R1692</strain>
    </source>
</reference>
<sequence length="244" mass="27338">MLRNREALISQLKNDMLLWQGVKPRDSQEERLGLGPIEEAFPNGIFPKGSIHEFISRGREEGASSCGFMSVLLGKLMKSKGVCLWISSFKSLFPISIKSFGVEPERVVFICMQREKDVLWAMEEALKCPGIAGVIAEVHQLDYTQTRRLQLAAEKTQGVGFILRHNPRSLAATACTARWQIKPLASYAEEGLPGIGFPRWDVELLKVRNGNPGRWEMEFSNLGLRPIFQKSNTSVLCSKTQQTG</sequence>
<name>A0ABT7NKV8_9SPHI</name>
<keyword evidence="2" id="KW-1185">Reference proteome</keyword>
<dbReference type="SUPFAM" id="SSF52540">
    <property type="entry name" value="P-loop containing nucleoside triphosphate hydrolases"/>
    <property type="match status" value="1"/>
</dbReference>
<gene>
    <name evidence="1" type="ORF">HX018_06055</name>
</gene>
<protein>
    <submittedName>
        <fullName evidence="1">Error-prone repair protein ImuA</fullName>
    </submittedName>
</protein>
<proteinExistence type="predicted"/>